<gene>
    <name evidence="2" type="ORF">HUW50_20390</name>
</gene>
<reference evidence="2 3" key="1">
    <citation type="submission" date="2020-06" db="EMBL/GenBank/DDBJ databases">
        <title>Metabacillus dokdonensis sp. nov., isolated from the rhizosphere of Elymus tsukushiensis, a plant native to the Dokdo Islands, Republic of Korea.</title>
        <authorList>
            <person name="Lee S.Y."/>
            <person name="Hwang Y.J."/>
            <person name="Son J.S."/>
            <person name="Ghim S.Y."/>
        </authorList>
    </citation>
    <scope>NUCLEOTIDE SEQUENCE [LARGE SCALE GENOMIC DNA]</scope>
    <source>
        <strain evidence="2 3">KUDC1714</strain>
    </source>
</reference>
<evidence type="ECO:0000313" key="2">
    <source>
        <dbReference type="EMBL" id="QNF29641.1"/>
    </source>
</evidence>
<keyword evidence="3" id="KW-1185">Reference proteome</keyword>
<dbReference type="InterPro" id="IPR000305">
    <property type="entry name" value="GIY-YIG_endonuc"/>
</dbReference>
<dbReference type="NCBIfam" id="TIGR01453">
    <property type="entry name" value="grpIintron_endo"/>
    <property type="match status" value="1"/>
</dbReference>
<dbReference type="Gene3D" id="3.40.1440.10">
    <property type="entry name" value="GIY-YIG endonuclease"/>
    <property type="match status" value="1"/>
</dbReference>
<dbReference type="Pfam" id="PF01541">
    <property type="entry name" value="GIY-YIG"/>
    <property type="match status" value="1"/>
</dbReference>
<dbReference type="Proteomes" id="UP000515490">
    <property type="component" value="Chromosome"/>
</dbReference>
<dbReference type="RefSeq" id="WP_185653167.1">
    <property type="nucleotide sequence ID" value="NZ_CP055263.1"/>
</dbReference>
<name>A0ABX6S9T9_9BACI</name>
<evidence type="ECO:0000259" key="1">
    <source>
        <dbReference type="PROSITE" id="PS50164"/>
    </source>
</evidence>
<organism evidence="2 3">
    <name type="scientific">Metabacillus elymi</name>
    <dbReference type="NCBI Taxonomy" id="2745198"/>
    <lineage>
        <taxon>Bacteria</taxon>
        <taxon>Bacillati</taxon>
        <taxon>Bacillota</taxon>
        <taxon>Bacilli</taxon>
        <taxon>Bacillales</taxon>
        <taxon>Bacillaceae</taxon>
        <taxon>Metabacillus</taxon>
    </lineage>
</organism>
<dbReference type="InterPro" id="IPR006350">
    <property type="entry name" value="Intron_endoG1"/>
</dbReference>
<proteinExistence type="predicted"/>
<feature type="domain" description="GIY-YIG" evidence="1">
    <location>
        <begin position="10"/>
        <end position="102"/>
    </location>
</feature>
<dbReference type="SMART" id="SM00465">
    <property type="entry name" value="GIYc"/>
    <property type="match status" value="1"/>
</dbReference>
<dbReference type="PROSITE" id="PS50164">
    <property type="entry name" value="GIY_YIG"/>
    <property type="match status" value="1"/>
</dbReference>
<evidence type="ECO:0000313" key="3">
    <source>
        <dbReference type="Proteomes" id="UP000515490"/>
    </source>
</evidence>
<dbReference type="CDD" id="cd10437">
    <property type="entry name" value="GIY-YIG_HE_I-TevI_like"/>
    <property type="match status" value="1"/>
</dbReference>
<dbReference type="SUPFAM" id="SSF82771">
    <property type="entry name" value="GIY-YIG endonuclease"/>
    <property type="match status" value="1"/>
</dbReference>
<dbReference type="EMBL" id="CP055263">
    <property type="protein sequence ID" value="QNF29641.1"/>
    <property type="molecule type" value="Genomic_DNA"/>
</dbReference>
<dbReference type="Gene3D" id="1.10.10.60">
    <property type="entry name" value="Homeodomain-like"/>
    <property type="match status" value="1"/>
</dbReference>
<dbReference type="InterPro" id="IPR035901">
    <property type="entry name" value="GIY-YIG_endonuc_sf"/>
</dbReference>
<sequence>MELLTRDYKHTSGIYQIKQISSNKVYIGSAQDLYRRCKDHFRMLSNNNHDNQYLQNSWNCNGSKSFCFEVLELVSNINELLLREQYWLDKKKCYLRDTGYNISPTAGSTLGVRHSNDSKSKNSLAKRGVYASISEEAASNIKQMLNEGKGILYISQALSVNYDTVASIRKGRTFTYVEPQIDTIKLNFKNNLDPFKDVIEIKRLLNMGYKVKDLAEKFTVNYRTISSIKNNIIWRNVGEEIKIHRRRKRLTKQNVISIKRLIEQGLSNKEIAEKYNTLRSTISDIRRGHSWKHIN</sequence>
<protein>
    <submittedName>
        <fullName evidence="2">GIY-YIG nuclease family protein</fullName>
    </submittedName>
</protein>
<accession>A0ABX6S9T9</accession>